<keyword evidence="4" id="KW-0472">Membrane</keyword>
<evidence type="ECO:0000256" key="4">
    <source>
        <dbReference type="SAM" id="Phobius"/>
    </source>
</evidence>
<accession>A0ABM9JAF5</accession>
<dbReference type="PROSITE" id="PS50112">
    <property type="entry name" value="PAS"/>
    <property type="match status" value="1"/>
</dbReference>
<keyword evidence="3" id="KW-0807">Transducer</keyword>
<dbReference type="SMART" id="SM00283">
    <property type="entry name" value="MA"/>
    <property type="match status" value="1"/>
</dbReference>
<comment type="similarity">
    <text evidence="2">Belongs to the methyl-accepting chemotaxis (MCP) protein family.</text>
</comment>
<dbReference type="SUPFAM" id="SSF58104">
    <property type="entry name" value="Methyl-accepting chemotaxis protein (MCP) signaling domain"/>
    <property type="match status" value="1"/>
</dbReference>
<dbReference type="PROSITE" id="PS50111">
    <property type="entry name" value="CHEMOTAXIS_TRANSDUC_2"/>
    <property type="match status" value="1"/>
</dbReference>
<dbReference type="InterPro" id="IPR003660">
    <property type="entry name" value="HAMP_dom"/>
</dbReference>
<reference evidence="8 9" key="1">
    <citation type="submission" date="2023-07" db="EMBL/GenBank/DDBJ databases">
        <authorList>
            <person name="Peeters C."/>
        </authorList>
    </citation>
    <scope>NUCLEOTIDE SEQUENCE [LARGE SCALE GENOMIC DNA]</scope>
    <source>
        <strain evidence="8 9">LMG 7141</strain>
    </source>
</reference>
<dbReference type="InterPro" id="IPR004090">
    <property type="entry name" value="Chemotax_Me-accpt_rcpt"/>
</dbReference>
<evidence type="ECO:0000256" key="2">
    <source>
        <dbReference type="ARBA" id="ARBA00029447"/>
    </source>
</evidence>
<evidence type="ECO:0000259" key="6">
    <source>
        <dbReference type="PROSITE" id="PS50112"/>
    </source>
</evidence>
<dbReference type="PRINTS" id="PR00260">
    <property type="entry name" value="CHEMTRNSDUCR"/>
</dbReference>
<keyword evidence="4" id="KW-1133">Transmembrane helix</keyword>
<dbReference type="InterPro" id="IPR013655">
    <property type="entry name" value="PAS_fold_3"/>
</dbReference>
<keyword evidence="8" id="KW-0675">Receptor</keyword>
<evidence type="ECO:0000256" key="1">
    <source>
        <dbReference type="ARBA" id="ARBA00022481"/>
    </source>
</evidence>
<dbReference type="Pfam" id="PF08447">
    <property type="entry name" value="PAS_3"/>
    <property type="match status" value="1"/>
</dbReference>
<dbReference type="PANTHER" id="PTHR43531:SF14">
    <property type="entry name" value="METHYL-ACCEPTING CHEMOTAXIS PROTEIN I-RELATED"/>
    <property type="match status" value="1"/>
</dbReference>
<dbReference type="InterPro" id="IPR035965">
    <property type="entry name" value="PAS-like_dom_sf"/>
</dbReference>
<feature type="domain" description="HAMP" evidence="7">
    <location>
        <begin position="276"/>
        <end position="328"/>
    </location>
</feature>
<keyword evidence="1" id="KW-0488">Methylation</keyword>
<dbReference type="SUPFAM" id="SSF55785">
    <property type="entry name" value="PYP-like sensor domain (PAS domain)"/>
    <property type="match status" value="1"/>
</dbReference>
<dbReference type="InterPro" id="IPR000014">
    <property type="entry name" value="PAS"/>
</dbReference>
<dbReference type="Gene3D" id="1.10.287.950">
    <property type="entry name" value="Methyl-accepting chemotaxis protein"/>
    <property type="match status" value="1"/>
</dbReference>
<evidence type="ECO:0000313" key="8">
    <source>
        <dbReference type="EMBL" id="CAJ0787963.1"/>
    </source>
</evidence>
<comment type="caution">
    <text evidence="8">The sequence shown here is derived from an EMBL/GenBank/DDBJ whole genome shotgun (WGS) entry which is preliminary data.</text>
</comment>
<sequence length="577" mass="61773">MPICGRTGRLMQIKAHHGRSLQCLAGLPMKGRISVHFRLSAPKKRGIIMRKNLPVTQAETALTPTDYLISRTDPKGRIVFANPAFVRVSGYSQEELLGSPHNLVRHPDMPEAAFADLWATLKAGRAWRGLVKNRRKDGGFYWVLANVTPVFQDRTIAGYTSVRSMATPAQIARAQRAYTAINEGDRSYAVRAGRILRTGWRRGLNLFQRDSLRFKVIGLQSLIAVAILIGTLWAHIALEAADLHGTSWLVLSRDWLWLTGVGCAGLATLSGVLLARTLIGPLEEAATLATRLAAGDLTTTVAVRSSDEVGEVMRAMGTMRASLSSIVRDIQDGASNVAHSTLQISAGNHDLSARTEQQAAALEETASSMEELTSMVAQNADHAREASALAEQASTIAADGGQVVQQVVHTMDAIRADSQRVTEIIATIESIAFQTNILALNAAVEAARAGEEGRGFAVVAGEVRSLAQRSAQAAAQSKEIIRASDQSVRDGVELVHKAGATMTQIVQSVQTVTQLMSEISASSREQSSGIAQINASVSQLDGVTQQNATLVEEAAAATSVLARQSEDLKHAVAVFRA</sequence>
<dbReference type="EMBL" id="CATYWO010000002">
    <property type="protein sequence ID" value="CAJ0787963.1"/>
    <property type="molecule type" value="Genomic_DNA"/>
</dbReference>
<dbReference type="CDD" id="cd00130">
    <property type="entry name" value="PAS"/>
    <property type="match status" value="1"/>
</dbReference>
<dbReference type="SMART" id="SM00091">
    <property type="entry name" value="PAS"/>
    <property type="match status" value="1"/>
</dbReference>
<feature type="transmembrane region" description="Helical" evidence="4">
    <location>
        <begin position="256"/>
        <end position="275"/>
    </location>
</feature>
<keyword evidence="4" id="KW-0812">Transmembrane</keyword>
<feature type="domain" description="PAS" evidence="6">
    <location>
        <begin position="73"/>
        <end position="108"/>
    </location>
</feature>
<dbReference type="CDD" id="cd06225">
    <property type="entry name" value="HAMP"/>
    <property type="match status" value="1"/>
</dbReference>
<dbReference type="Proteomes" id="UP001189616">
    <property type="component" value="Unassembled WGS sequence"/>
</dbReference>
<dbReference type="CDD" id="cd11386">
    <property type="entry name" value="MCP_signal"/>
    <property type="match status" value="1"/>
</dbReference>
<dbReference type="InterPro" id="IPR004089">
    <property type="entry name" value="MCPsignal_dom"/>
</dbReference>
<name>A0ABM9JAF5_9RALS</name>
<feature type="transmembrane region" description="Helical" evidence="4">
    <location>
        <begin position="216"/>
        <end position="236"/>
    </location>
</feature>
<feature type="domain" description="Methyl-accepting transducer" evidence="5">
    <location>
        <begin position="333"/>
        <end position="562"/>
    </location>
</feature>
<evidence type="ECO:0000259" key="5">
    <source>
        <dbReference type="PROSITE" id="PS50111"/>
    </source>
</evidence>
<organism evidence="8 9">
    <name type="scientific">Ralstonia condita</name>
    <dbReference type="NCBI Taxonomy" id="3058600"/>
    <lineage>
        <taxon>Bacteria</taxon>
        <taxon>Pseudomonadati</taxon>
        <taxon>Pseudomonadota</taxon>
        <taxon>Betaproteobacteria</taxon>
        <taxon>Burkholderiales</taxon>
        <taxon>Burkholderiaceae</taxon>
        <taxon>Ralstonia</taxon>
    </lineage>
</organism>
<dbReference type="InterPro" id="IPR051310">
    <property type="entry name" value="MCP_chemotaxis"/>
</dbReference>
<proteinExistence type="inferred from homology"/>
<evidence type="ECO:0000313" key="9">
    <source>
        <dbReference type="Proteomes" id="UP001189616"/>
    </source>
</evidence>
<gene>
    <name evidence="8" type="primary">aer_1</name>
    <name evidence="8" type="ORF">LMG7141_02014</name>
</gene>
<dbReference type="Gene3D" id="3.30.450.20">
    <property type="entry name" value="PAS domain"/>
    <property type="match status" value="1"/>
</dbReference>
<evidence type="ECO:0000256" key="3">
    <source>
        <dbReference type="PROSITE-ProRule" id="PRU00284"/>
    </source>
</evidence>
<dbReference type="Pfam" id="PF00672">
    <property type="entry name" value="HAMP"/>
    <property type="match status" value="1"/>
</dbReference>
<evidence type="ECO:0000259" key="7">
    <source>
        <dbReference type="PROSITE" id="PS50885"/>
    </source>
</evidence>
<dbReference type="Pfam" id="PF00015">
    <property type="entry name" value="MCPsignal"/>
    <property type="match status" value="1"/>
</dbReference>
<dbReference type="NCBIfam" id="TIGR00229">
    <property type="entry name" value="sensory_box"/>
    <property type="match status" value="1"/>
</dbReference>
<protein>
    <submittedName>
        <fullName evidence="8">Aerotaxis receptor</fullName>
    </submittedName>
</protein>
<dbReference type="SMART" id="SM00304">
    <property type="entry name" value="HAMP"/>
    <property type="match status" value="1"/>
</dbReference>
<dbReference type="PANTHER" id="PTHR43531">
    <property type="entry name" value="PROTEIN ICFG"/>
    <property type="match status" value="1"/>
</dbReference>
<dbReference type="PROSITE" id="PS50885">
    <property type="entry name" value="HAMP"/>
    <property type="match status" value="1"/>
</dbReference>
<keyword evidence="9" id="KW-1185">Reference proteome</keyword>